<dbReference type="InterPro" id="IPR036291">
    <property type="entry name" value="NAD(P)-bd_dom_sf"/>
</dbReference>
<name>A0A1C3X4P5_9HYPH</name>
<dbReference type="AlphaFoldDB" id="A0A1C3X4P5"/>
<reference evidence="1 2" key="1">
    <citation type="submission" date="2016-08" db="EMBL/GenBank/DDBJ databases">
        <authorList>
            <person name="Seilhamer J.J."/>
        </authorList>
    </citation>
    <scope>NUCLEOTIDE SEQUENCE [LARGE SCALE GENOMIC DNA]</scope>
    <source>
        <strain evidence="1 2">P1-7</strain>
    </source>
</reference>
<sequence>MSWALRKCSVERSNCDDIRNGHGAHNWPSSGMGAIYADRLARRGYDLIRVARGRESLKSVADAIAAATGRATTPVRADLGNPEDLRRVESILRMESYRQSNIPHLQYMHQRAVGSDREDAYV</sequence>
<dbReference type="Proteomes" id="UP000199205">
    <property type="component" value="Unassembled WGS sequence"/>
</dbReference>
<proteinExistence type="predicted"/>
<accession>A0A1C3X4P5</accession>
<gene>
    <name evidence="1" type="ORF">GA0061101_12512</name>
</gene>
<evidence type="ECO:0000313" key="2">
    <source>
        <dbReference type="Proteomes" id="UP000199205"/>
    </source>
</evidence>
<dbReference type="SUPFAM" id="SSF51735">
    <property type="entry name" value="NAD(P)-binding Rossmann-fold domains"/>
    <property type="match status" value="1"/>
</dbReference>
<organism evidence="1 2">
    <name type="scientific">Rhizobium lusitanum</name>
    <dbReference type="NCBI Taxonomy" id="293958"/>
    <lineage>
        <taxon>Bacteria</taxon>
        <taxon>Pseudomonadati</taxon>
        <taxon>Pseudomonadota</taxon>
        <taxon>Alphaproteobacteria</taxon>
        <taxon>Hyphomicrobiales</taxon>
        <taxon>Rhizobiaceae</taxon>
        <taxon>Rhizobium/Agrobacterium group</taxon>
        <taxon>Rhizobium</taxon>
    </lineage>
</organism>
<dbReference type="Gene3D" id="3.40.50.720">
    <property type="entry name" value="NAD(P)-binding Rossmann-like Domain"/>
    <property type="match status" value="1"/>
</dbReference>
<evidence type="ECO:0008006" key="3">
    <source>
        <dbReference type="Google" id="ProtNLM"/>
    </source>
</evidence>
<evidence type="ECO:0000313" key="1">
    <source>
        <dbReference type="EMBL" id="SCB47218.1"/>
    </source>
</evidence>
<dbReference type="EMBL" id="FMAF01000025">
    <property type="protein sequence ID" value="SCB47218.1"/>
    <property type="molecule type" value="Genomic_DNA"/>
</dbReference>
<protein>
    <recommendedName>
        <fullName evidence="3">SDR family NAD(P)-dependent oxidoreductase</fullName>
    </recommendedName>
</protein>